<feature type="non-terminal residue" evidence="3">
    <location>
        <position position="153"/>
    </location>
</feature>
<feature type="domain" description="UPF0261" evidence="2">
    <location>
        <begin position="104"/>
        <end position="148"/>
    </location>
</feature>
<evidence type="ECO:0000313" key="3">
    <source>
        <dbReference type="EMBL" id="GAH25471.1"/>
    </source>
</evidence>
<name>X1DWW9_9ZZZZ</name>
<dbReference type="PANTHER" id="PTHR31862">
    <property type="entry name" value="UPF0261 DOMAIN PROTEIN (AFU_ORTHOLOGUE AFUA_1G10120)"/>
    <property type="match status" value="1"/>
</dbReference>
<proteinExistence type="predicted"/>
<reference evidence="3" key="1">
    <citation type="journal article" date="2014" name="Front. Microbiol.">
        <title>High frequency of phylogenetically diverse reductive dehalogenase-homologous genes in deep subseafloor sedimentary metagenomes.</title>
        <authorList>
            <person name="Kawai M."/>
            <person name="Futagami T."/>
            <person name="Toyoda A."/>
            <person name="Takaki Y."/>
            <person name="Nishi S."/>
            <person name="Hori S."/>
            <person name="Arai W."/>
            <person name="Tsubouchi T."/>
            <person name="Morono Y."/>
            <person name="Uchiyama I."/>
            <person name="Ito T."/>
            <person name="Fujiyama A."/>
            <person name="Inagaki F."/>
            <person name="Takami H."/>
        </authorList>
    </citation>
    <scope>NUCLEOTIDE SEQUENCE</scope>
    <source>
        <strain evidence="3">Expedition CK06-06</strain>
    </source>
</reference>
<dbReference type="Pfam" id="PF06792">
    <property type="entry name" value="UPF0261"/>
    <property type="match status" value="1"/>
</dbReference>
<organism evidence="3">
    <name type="scientific">marine sediment metagenome</name>
    <dbReference type="NCBI Taxonomy" id="412755"/>
    <lineage>
        <taxon>unclassified sequences</taxon>
        <taxon>metagenomes</taxon>
        <taxon>ecological metagenomes</taxon>
    </lineage>
</organism>
<dbReference type="InterPro" id="IPR056778">
    <property type="entry name" value="UPF0261_C"/>
</dbReference>
<dbReference type="Pfam" id="PF23189">
    <property type="entry name" value="UPF0261_C"/>
    <property type="match status" value="1"/>
</dbReference>
<evidence type="ECO:0000259" key="2">
    <source>
        <dbReference type="Pfam" id="PF23189"/>
    </source>
</evidence>
<dbReference type="AlphaFoldDB" id="X1DWW9"/>
<feature type="non-terminal residue" evidence="3">
    <location>
        <position position="1"/>
    </location>
</feature>
<dbReference type="InterPro" id="IPR051353">
    <property type="entry name" value="Tobamovirus_resist_UPF0261"/>
</dbReference>
<dbReference type="Gene3D" id="3.40.50.12020">
    <property type="entry name" value="Uncharacterised protein family UPF0261, NN domain"/>
    <property type="match status" value="1"/>
</dbReference>
<sequence>LYSEGNIDGIISIGGTTGTQMGTSIMKSLPFGVPKFALSSTASLAGFASRYIGTADITLMHSVVEIAGLNNLMRSVLARAAGAICGMVEGLASVPISLPGKGEKPLIAMTHFGPCEECAVSVRRQLEERGYQVIGFSAAGIGDRAMEEGRIQA</sequence>
<dbReference type="Gene3D" id="3.40.50.12030">
    <property type="entry name" value="Uncharacterised protein family UPF0261, NC domain"/>
    <property type="match status" value="1"/>
</dbReference>
<protein>
    <submittedName>
        <fullName evidence="3">Uncharacterized protein</fullName>
    </submittedName>
</protein>
<accession>X1DWW9</accession>
<dbReference type="InterPro" id="IPR044122">
    <property type="entry name" value="UPF0261_N"/>
</dbReference>
<gene>
    <name evidence="3" type="ORF">S03H2_09658</name>
</gene>
<feature type="domain" description="UPF0261" evidence="1">
    <location>
        <begin position="2"/>
        <end position="90"/>
    </location>
</feature>
<comment type="caution">
    <text evidence="3">The sequence shown here is derived from an EMBL/GenBank/DDBJ whole genome shotgun (WGS) entry which is preliminary data.</text>
</comment>
<dbReference type="PANTHER" id="PTHR31862:SF1">
    <property type="entry name" value="UPF0261 DOMAIN PROTEIN (AFU_ORTHOLOGUE AFUA_1G10120)"/>
    <property type="match status" value="1"/>
</dbReference>
<evidence type="ECO:0000259" key="1">
    <source>
        <dbReference type="Pfam" id="PF06792"/>
    </source>
</evidence>
<dbReference type="EMBL" id="BARU01004982">
    <property type="protein sequence ID" value="GAH25471.1"/>
    <property type="molecule type" value="Genomic_DNA"/>
</dbReference>